<gene>
    <name evidence="1" type="ORF">M9458_013874</name>
</gene>
<reference evidence="1 2" key="1">
    <citation type="submission" date="2024-05" db="EMBL/GenBank/DDBJ databases">
        <title>Genome sequencing and assembly of Indian major carp, Cirrhinus mrigala (Hamilton, 1822).</title>
        <authorList>
            <person name="Mohindra V."/>
            <person name="Chowdhury L.M."/>
            <person name="Lal K."/>
            <person name="Jena J.K."/>
        </authorList>
    </citation>
    <scope>NUCLEOTIDE SEQUENCE [LARGE SCALE GENOMIC DNA]</scope>
    <source>
        <strain evidence="1">CM1030</strain>
        <tissue evidence="1">Blood</tissue>
    </source>
</reference>
<feature type="non-terminal residue" evidence="1">
    <location>
        <position position="1"/>
    </location>
</feature>
<name>A0ABD0R0K3_CIRMR</name>
<dbReference type="AlphaFoldDB" id="A0ABD0R0K3"/>
<evidence type="ECO:0008006" key="3">
    <source>
        <dbReference type="Google" id="ProtNLM"/>
    </source>
</evidence>
<evidence type="ECO:0000313" key="1">
    <source>
        <dbReference type="EMBL" id="KAL0191176.1"/>
    </source>
</evidence>
<accession>A0ABD0R0K3</accession>
<feature type="non-terminal residue" evidence="1">
    <location>
        <position position="53"/>
    </location>
</feature>
<keyword evidence="2" id="KW-1185">Reference proteome</keyword>
<protein>
    <recommendedName>
        <fullName evidence="3">Nerve growth factor beta polypeptide</fullName>
    </recommendedName>
</protein>
<evidence type="ECO:0000313" key="2">
    <source>
        <dbReference type="Proteomes" id="UP001529510"/>
    </source>
</evidence>
<organism evidence="1 2">
    <name type="scientific">Cirrhinus mrigala</name>
    <name type="common">Mrigala</name>
    <dbReference type="NCBI Taxonomy" id="683832"/>
    <lineage>
        <taxon>Eukaryota</taxon>
        <taxon>Metazoa</taxon>
        <taxon>Chordata</taxon>
        <taxon>Craniata</taxon>
        <taxon>Vertebrata</taxon>
        <taxon>Euteleostomi</taxon>
        <taxon>Actinopterygii</taxon>
        <taxon>Neopterygii</taxon>
        <taxon>Teleostei</taxon>
        <taxon>Ostariophysi</taxon>
        <taxon>Cypriniformes</taxon>
        <taxon>Cyprinidae</taxon>
        <taxon>Labeoninae</taxon>
        <taxon>Labeonini</taxon>
        <taxon>Cirrhinus</taxon>
    </lineage>
</organism>
<sequence>RTDFPAAARDGAVRFTERTVPVLNPDISCHRANSQRPVKYHLRTIFTDSVNSS</sequence>
<dbReference type="EMBL" id="JAMKFB020000006">
    <property type="protein sequence ID" value="KAL0191176.1"/>
    <property type="molecule type" value="Genomic_DNA"/>
</dbReference>
<dbReference type="Proteomes" id="UP001529510">
    <property type="component" value="Unassembled WGS sequence"/>
</dbReference>
<proteinExistence type="predicted"/>
<comment type="caution">
    <text evidence="1">The sequence shown here is derived from an EMBL/GenBank/DDBJ whole genome shotgun (WGS) entry which is preliminary data.</text>
</comment>